<feature type="transmembrane region" description="Helical" evidence="6">
    <location>
        <begin position="166"/>
        <end position="190"/>
    </location>
</feature>
<feature type="transmembrane region" description="Helical" evidence="6">
    <location>
        <begin position="253"/>
        <end position="271"/>
    </location>
</feature>
<evidence type="ECO:0000256" key="6">
    <source>
        <dbReference type="SAM" id="Phobius"/>
    </source>
</evidence>
<keyword evidence="8" id="KW-1185">Reference proteome</keyword>
<evidence type="ECO:0000256" key="3">
    <source>
        <dbReference type="ARBA" id="ARBA00022692"/>
    </source>
</evidence>
<organism evidence="7 8">
    <name type="scientific">Faecalicatena faecalis</name>
    <dbReference type="NCBI Taxonomy" id="2726362"/>
    <lineage>
        <taxon>Bacteria</taxon>
        <taxon>Bacillati</taxon>
        <taxon>Bacillota</taxon>
        <taxon>Clostridia</taxon>
        <taxon>Lachnospirales</taxon>
        <taxon>Lachnospiraceae</taxon>
        <taxon>Faecalicatena</taxon>
    </lineage>
</organism>
<dbReference type="RefSeq" id="WP_216239138.1">
    <property type="nucleotide sequence ID" value="NZ_JABACJ020000001.1"/>
</dbReference>
<evidence type="ECO:0000256" key="1">
    <source>
        <dbReference type="ARBA" id="ARBA00004651"/>
    </source>
</evidence>
<comment type="caution">
    <text evidence="7">The sequence shown here is derived from an EMBL/GenBank/DDBJ whole genome shotgun (WGS) entry which is preliminary data.</text>
</comment>
<gene>
    <name evidence="7" type="ORF">HGO97_002645</name>
</gene>
<evidence type="ECO:0000313" key="8">
    <source>
        <dbReference type="Proteomes" id="UP000723714"/>
    </source>
</evidence>
<dbReference type="PANTHER" id="PTHR32196">
    <property type="entry name" value="ABC TRANSPORTER PERMEASE PROTEIN YPHD-RELATED-RELATED"/>
    <property type="match status" value="1"/>
</dbReference>
<feature type="transmembrane region" description="Helical" evidence="6">
    <location>
        <begin position="221"/>
        <end position="241"/>
    </location>
</feature>
<keyword evidence="3 6" id="KW-0812">Transmembrane</keyword>
<keyword evidence="5 6" id="KW-0472">Membrane</keyword>
<dbReference type="Proteomes" id="UP000723714">
    <property type="component" value="Unassembled WGS sequence"/>
</dbReference>
<feature type="transmembrane region" description="Helical" evidence="6">
    <location>
        <begin position="278"/>
        <end position="298"/>
    </location>
</feature>
<evidence type="ECO:0000313" key="7">
    <source>
        <dbReference type="EMBL" id="MBU3874712.1"/>
    </source>
</evidence>
<feature type="transmembrane region" description="Helical" evidence="6">
    <location>
        <begin position="49"/>
        <end position="67"/>
    </location>
</feature>
<reference evidence="7 8" key="1">
    <citation type="submission" date="2021-06" db="EMBL/GenBank/DDBJ databases">
        <title>Faecalicatena sp. nov. isolated from porcine feces.</title>
        <authorList>
            <person name="Oh B.S."/>
            <person name="Lee J.H."/>
        </authorList>
    </citation>
    <scope>NUCLEOTIDE SEQUENCE [LARGE SCALE GENOMIC DNA]</scope>
    <source>
        <strain evidence="7 8">AGMB00832</strain>
    </source>
</reference>
<proteinExistence type="predicted"/>
<keyword evidence="2" id="KW-1003">Cell membrane</keyword>
<dbReference type="Pfam" id="PF02653">
    <property type="entry name" value="BPD_transp_2"/>
    <property type="match status" value="1"/>
</dbReference>
<name>A0ABS6CZF6_9FIRM</name>
<comment type="subcellular location">
    <subcellularLocation>
        <location evidence="1">Cell membrane</location>
        <topology evidence="1">Multi-pass membrane protein</topology>
    </subcellularLocation>
</comment>
<dbReference type="EMBL" id="JABACJ020000001">
    <property type="protein sequence ID" value="MBU3874712.1"/>
    <property type="molecule type" value="Genomic_DNA"/>
</dbReference>
<keyword evidence="4 6" id="KW-1133">Transmembrane helix</keyword>
<dbReference type="InterPro" id="IPR001851">
    <property type="entry name" value="ABC_transp_permease"/>
</dbReference>
<feature type="transmembrane region" description="Helical" evidence="6">
    <location>
        <begin position="126"/>
        <end position="146"/>
    </location>
</feature>
<accession>A0ABS6CZF6</accession>
<sequence>MSKKSYVRKKTGLKEQLPRFFLLIALLVIVTVFRSVQPRFLMLNNVMNLLALSSIVGVLALGNMVLMSAGEMSFSIGAQCTLVGAVFGKFLADVNSNYVILGFLAGILASVAVGLVLALFTIKIGVPTFVCTLALATVLDGCTQLLNNGTTLYSKNWPDAFNLMQLKLGNVIPTAVLVFFGIALLMHILYEKTRFGRHLYAVGSNPTAANNSGISVPKMKVSAMVLSSVLCGFAGMIAASYNNSVSLTMGSELMLPAIAATMLSATFLQLGKYNVPGTVLAAILMIVIQNGVISAGYPIYVKDIIQGILLTLAVAIIALIKEDGLPSVKLDS</sequence>
<protein>
    <submittedName>
        <fullName evidence="7">ABC transporter permease</fullName>
    </submittedName>
</protein>
<evidence type="ECO:0000256" key="5">
    <source>
        <dbReference type="ARBA" id="ARBA00023136"/>
    </source>
</evidence>
<feature type="transmembrane region" description="Helical" evidence="6">
    <location>
        <begin position="98"/>
        <end position="119"/>
    </location>
</feature>
<feature type="transmembrane region" description="Helical" evidence="6">
    <location>
        <begin position="20"/>
        <end position="37"/>
    </location>
</feature>
<dbReference type="CDD" id="cd06579">
    <property type="entry name" value="TM_PBP1_transp_AraH_like"/>
    <property type="match status" value="1"/>
</dbReference>
<evidence type="ECO:0000256" key="2">
    <source>
        <dbReference type="ARBA" id="ARBA00022475"/>
    </source>
</evidence>
<evidence type="ECO:0000256" key="4">
    <source>
        <dbReference type="ARBA" id="ARBA00022989"/>
    </source>
</evidence>